<feature type="domain" description="Aldehyde ferredoxin oxidoreductase N-terminal" evidence="1">
    <location>
        <begin position="1"/>
        <end position="123"/>
    </location>
</feature>
<organism evidence="2 3">
    <name type="scientific">SAR324 cluster bacterium</name>
    <dbReference type="NCBI Taxonomy" id="2024889"/>
    <lineage>
        <taxon>Bacteria</taxon>
        <taxon>Deltaproteobacteria</taxon>
        <taxon>SAR324 cluster</taxon>
    </lineage>
</organism>
<dbReference type="GO" id="GO:0051536">
    <property type="term" value="F:iron-sulfur cluster binding"/>
    <property type="evidence" value="ECO:0007669"/>
    <property type="project" value="InterPro"/>
</dbReference>
<dbReference type="Proteomes" id="UP000287719">
    <property type="component" value="Unassembled WGS sequence"/>
</dbReference>
<evidence type="ECO:0000313" key="2">
    <source>
        <dbReference type="EMBL" id="RTZ86974.1"/>
    </source>
</evidence>
<feature type="non-terminal residue" evidence="2">
    <location>
        <position position="137"/>
    </location>
</feature>
<dbReference type="InterPro" id="IPR036503">
    <property type="entry name" value="Ald_Fedxn_OxRdtase_N_sf"/>
</dbReference>
<accession>A0A432GTY3</accession>
<dbReference type="InterPro" id="IPR051919">
    <property type="entry name" value="W-dependent_AOR"/>
</dbReference>
<dbReference type="InterPro" id="IPR013983">
    <property type="entry name" value="Ald_Fedxn_OxRdtase_N"/>
</dbReference>
<dbReference type="Gene3D" id="3.60.9.10">
    <property type="entry name" value="Aldehyde ferredoxin oxidoreductase, N-terminal domain"/>
    <property type="match status" value="1"/>
</dbReference>
<evidence type="ECO:0000313" key="3">
    <source>
        <dbReference type="Proteomes" id="UP000287719"/>
    </source>
</evidence>
<dbReference type="GO" id="GO:0016625">
    <property type="term" value="F:oxidoreductase activity, acting on the aldehyde or oxo group of donors, iron-sulfur protein as acceptor"/>
    <property type="evidence" value="ECO:0007669"/>
    <property type="project" value="InterPro"/>
</dbReference>
<proteinExistence type="predicted"/>
<dbReference type="Pfam" id="PF02730">
    <property type="entry name" value="AFOR_N"/>
    <property type="match status" value="1"/>
</dbReference>
<reference evidence="2 3" key="1">
    <citation type="submission" date="2018-06" db="EMBL/GenBank/DDBJ databases">
        <title>Combined omics and stable isotope probing to characterize newly discovered Mariana Back-Arc vent microbial communities.</title>
        <authorList>
            <person name="Trembath-Reichert E."/>
            <person name="Huber J.A."/>
        </authorList>
    </citation>
    <scope>NUCLEOTIDE SEQUENCE [LARGE SCALE GENOMIC DNA]</scope>
    <source>
        <strain evidence="2">MAG 54</strain>
    </source>
</reference>
<dbReference type="PANTHER" id="PTHR30038">
    <property type="entry name" value="ALDEHYDE FERREDOXIN OXIDOREDUCTASE"/>
    <property type="match status" value="1"/>
</dbReference>
<dbReference type="SMART" id="SM00790">
    <property type="entry name" value="AFOR_N"/>
    <property type="match status" value="1"/>
</dbReference>
<name>A0A432GTY3_9DELT</name>
<sequence length="137" mass="14696">MRLQITNLKRCGFSPIKLHAVPNEDTARRNKYVLVTEPAHGGLCCTARKGVLHADIKVHGRPAHAGSRHQDGRIRIASIGRAGESLARYACIINDLDRAAGRSGVGAVMGSKNLKAISVRGTTGVQVKDVAEELDIH</sequence>
<comment type="caution">
    <text evidence="2">The sequence shown here is derived from an EMBL/GenBank/DDBJ whole genome shotgun (WGS) entry which is preliminary data.</text>
</comment>
<protein>
    <recommendedName>
        <fullName evidence="1">Aldehyde ferredoxin oxidoreductase N-terminal domain-containing protein</fullName>
    </recommendedName>
</protein>
<dbReference type="EMBL" id="QNZJ01000126">
    <property type="protein sequence ID" value="RTZ86974.1"/>
    <property type="molecule type" value="Genomic_DNA"/>
</dbReference>
<evidence type="ECO:0000259" key="1">
    <source>
        <dbReference type="SMART" id="SM00790"/>
    </source>
</evidence>
<dbReference type="SUPFAM" id="SSF56228">
    <property type="entry name" value="Aldehyde ferredoxin oxidoreductase, N-terminal domain"/>
    <property type="match status" value="1"/>
</dbReference>
<dbReference type="PANTHER" id="PTHR30038:SF0">
    <property type="entry name" value="TUNGSTEN-CONTAINING ALDEHYDE FERREDOXIN OXIDOREDUCTASE"/>
    <property type="match status" value="1"/>
</dbReference>
<dbReference type="AlphaFoldDB" id="A0A432GTY3"/>
<gene>
    <name evidence="2" type="ORF">DSY95_02890</name>
</gene>